<organism evidence="2 3">
    <name type="scientific">Vibrio zhugei</name>
    <dbReference type="NCBI Taxonomy" id="2479546"/>
    <lineage>
        <taxon>Bacteria</taxon>
        <taxon>Pseudomonadati</taxon>
        <taxon>Pseudomonadota</taxon>
        <taxon>Gammaproteobacteria</taxon>
        <taxon>Vibrionales</taxon>
        <taxon>Vibrionaceae</taxon>
        <taxon>Vibrio</taxon>
    </lineage>
</organism>
<sequence>MKKLCLIGAMMATLVTTGCSTRVADFTIASTKNVNLNSGDFIKGKRVTGTDTRAIVLIPVGTPNIKEAADDAIEKDHCAVALTDVTTDYSHFALLFGYSRFTVEGDLVIDKNQPGCENWTSKK</sequence>
<dbReference type="EMBL" id="JBHRSE010000114">
    <property type="protein sequence ID" value="MFC3025290.1"/>
    <property type="molecule type" value="Genomic_DNA"/>
</dbReference>
<dbReference type="RefSeq" id="WP_123014819.1">
    <property type="nucleotide sequence ID" value="NZ_AP024912.1"/>
</dbReference>
<name>A0ABV7CEE0_9VIBR</name>
<accession>A0ABV7CEE0</accession>
<keyword evidence="3" id="KW-1185">Reference proteome</keyword>
<dbReference type="Proteomes" id="UP001595384">
    <property type="component" value="Unassembled WGS sequence"/>
</dbReference>
<reference evidence="3" key="1">
    <citation type="journal article" date="2019" name="Int. J. Syst. Evol. Microbiol.">
        <title>The Global Catalogue of Microorganisms (GCM) 10K type strain sequencing project: providing services to taxonomists for standard genome sequencing and annotation.</title>
        <authorList>
            <consortium name="The Broad Institute Genomics Platform"/>
            <consortium name="The Broad Institute Genome Sequencing Center for Infectious Disease"/>
            <person name="Wu L."/>
            <person name="Ma J."/>
        </authorList>
    </citation>
    <scope>NUCLEOTIDE SEQUENCE [LARGE SCALE GENOMIC DNA]</scope>
    <source>
        <strain evidence="3">KCTC 62784</strain>
    </source>
</reference>
<evidence type="ECO:0008006" key="4">
    <source>
        <dbReference type="Google" id="ProtNLM"/>
    </source>
</evidence>
<keyword evidence="1" id="KW-0732">Signal</keyword>
<feature type="signal peptide" evidence="1">
    <location>
        <begin position="1"/>
        <end position="24"/>
    </location>
</feature>
<comment type="caution">
    <text evidence="2">The sequence shown here is derived from an EMBL/GenBank/DDBJ whole genome shotgun (WGS) entry which is preliminary data.</text>
</comment>
<feature type="chain" id="PRO_5045848503" description="Lipoprotein" evidence="1">
    <location>
        <begin position="25"/>
        <end position="123"/>
    </location>
</feature>
<proteinExistence type="predicted"/>
<evidence type="ECO:0000256" key="1">
    <source>
        <dbReference type="SAM" id="SignalP"/>
    </source>
</evidence>
<evidence type="ECO:0000313" key="2">
    <source>
        <dbReference type="EMBL" id="MFC3025290.1"/>
    </source>
</evidence>
<gene>
    <name evidence="2" type="ORF">ACFODT_15915</name>
</gene>
<evidence type="ECO:0000313" key="3">
    <source>
        <dbReference type="Proteomes" id="UP001595384"/>
    </source>
</evidence>
<dbReference type="PROSITE" id="PS51257">
    <property type="entry name" value="PROKAR_LIPOPROTEIN"/>
    <property type="match status" value="1"/>
</dbReference>
<protein>
    <recommendedName>
        <fullName evidence="4">Lipoprotein</fullName>
    </recommendedName>
</protein>